<evidence type="ECO:0000256" key="2">
    <source>
        <dbReference type="ARBA" id="ARBA00004141"/>
    </source>
</evidence>
<feature type="domain" description="Tryptophan synthase beta chain-like PALP" evidence="11">
    <location>
        <begin position="433"/>
        <end position="703"/>
    </location>
</feature>
<protein>
    <recommendedName>
        <fullName evidence="11">Tryptophan synthase beta chain-like PALP domain-containing protein</fullName>
    </recommendedName>
</protein>
<evidence type="ECO:0000256" key="6">
    <source>
        <dbReference type="ARBA" id="ARBA00022989"/>
    </source>
</evidence>
<feature type="transmembrane region" description="Helical" evidence="10">
    <location>
        <begin position="289"/>
        <end position="305"/>
    </location>
</feature>
<keyword evidence="8" id="KW-0456">Lyase</keyword>
<comment type="cofactor">
    <cofactor evidence="1">
        <name>pyridoxal 5'-phosphate</name>
        <dbReference type="ChEBI" id="CHEBI:597326"/>
    </cofactor>
</comment>
<keyword evidence="13" id="KW-1185">Reference proteome</keyword>
<keyword evidence="6 10" id="KW-1133">Transmembrane helix</keyword>
<dbReference type="CDD" id="cd01562">
    <property type="entry name" value="Thr-dehyd"/>
    <property type="match status" value="1"/>
</dbReference>
<dbReference type="PANTHER" id="PTHR48078">
    <property type="entry name" value="THREONINE DEHYDRATASE, MITOCHONDRIAL-RELATED"/>
    <property type="match status" value="1"/>
</dbReference>
<feature type="compositionally biased region" description="Basic residues" evidence="9">
    <location>
        <begin position="420"/>
        <end position="434"/>
    </location>
</feature>
<organism evidence="12 13">
    <name type="scientific">Luteimicrobium album</name>
    <dbReference type="NCBI Taxonomy" id="1054550"/>
    <lineage>
        <taxon>Bacteria</taxon>
        <taxon>Bacillati</taxon>
        <taxon>Actinomycetota</taxon>
        <taxon>Actinomycetes</taxon>
        <taxon>Micrococcales</taxon>
        <taxon>Luteimicrobium</taxon>
    </lineage>
</organism>
<name>A0ABQ6I4T6_9MICO</name>
<evidence type="ECO:0000256" key="5">
    <source>
        <dbReference type="ARBA" id="ARBA00022898"/>
    </source>
</evidence>
<keyword evidence="4 10" id="KW-0812">Transmembrane</keyword>
<evidence type="ECO:0000256" key="3">
    <source>
        <dbReference type="ARBA" id="ARBA00009773"/>
    </source>
</evidence>
<accession>A0ABQ6I4T6</accession>
<feature type="region of interest" description="Disordered" evidence="9">
    <location>
        <begin position="1"/>
        <end position="20"/>
    </location>
</feature>
<keyword evidence="7 10" id="KW-0472">Membrane</keyword>
<comment type="caution">
    <text evidence="12">The sequence shown here is derived from an EMBL/GenBank/DDBJ whole genome shotgun (WGS) entry which is preliminary data.</text>
</comment>
<feature type="transmembrane region" description="Helical" evidence="10">
    <location>
        <begin position="232"/>
        <end position="253"/>
    </location>
</feature>
<reference evidence="13" key="1">
    <citation type="journal article" date="2019" name="Int. J. Syst. Evol. Microbiol.">
        <title>The Global Catalogue of Microorganisms (GCM) 10K type strain sequencing project: providing services to taxonomists for standard genome sequencing and annotation.</title>
        <authorList>
            <consortium name="The Broad Institute Genomics Platform"/>
            <consortium name="The Broad Institute Genome Sequencing Center for Infectious Disease"/>
            <person name="Wu L."/>
            <person name="Ma J."/>
        </authorList>
    </citation>
    <scope>NUCLEOTIDE SEQUENCE [LARGE SCALE GENOMIC DNA]</scope>
    <source>
        <strain evidence="13">NBRC 106348</strain>
    </source>
</reference>
<evidence type="ECO:0000313" key="13">
    <source>
        <dbReference type="Proteomes" id="UP001157091"/>
    </source>
</evidence>
<feature type="region of interest" description="Disordered" evidence="9">
    <location>
        <begin position="375"/>
        <end position="437"/>
    </location>
</feature>
<evidence type="ECO:0000256" key="9">
    <source>
        <dbReference type="SAM" id="MobiDB-lite"/>
    </source>
</evidence>
<dbReference type="Gene3D" id="3.40.50.1100">
    <property type="match status" value="2"/>
</dbReference>
<dbReference type="PANTHER" id="PTHR48078:SF6">
    <property type="entry name" value="L-THREONINE DEHYDRATASE CATABOLIC TDCB"/>
    <property type="match status" value="1"/>
</dbReference>
<feature type="transmembrane region" description="Helical" evidence="10">
    <location>
        <begin position="325"/>
        <end position="352"/>
    </location>
</feature>
<evidence type="ECO:0000256" key="10">
    <source>
        <dbReference type="SAM" id="Phobius"/>
    </source>
</evidence>
<dbReference type="InterPro" id="IPR050147">
    <property type="entry name" value="Ser/Thr_Dehydratase"/>
</dbReference>
<comment type="similarity">
    <text evidence="3">Belongs to the autoinducer-2 exporter (AI-2E) (TC 2.A.86) family.</text>
</comment>
<evidence type="ECO:0000256" key="1">
    <source>
        <dbReference type="ARBA" id="ARBA00001933"/>
    </source>
</evidence>
<feature type="transmembrane region" description="Helical" evidence="10">
    <location>
        <begin position="31"/>
        <end position="49"/>
    </location>
</feature>
<dbReference type="SUPFAM" id="SSF53686">
    <property type="entry name" value="Tryptophan synthase beta subunit-like PLP-dependent enzymes"/>
    <property type="match status" value="1"/>
</dbReference>
<sequence>MSATPAPPPGPAASTDAASSVPPSVRSAAAWSWRFLAIAGALVVVGYVVIVLKVIVVPVAIALMLTVLLTPVVRFCENKLHFSRALACATALLGLVIVVLGLVAAAGGSIASGFGDLKDQAQAGFDQFMDWLRTGPLNLDADDITKYVNTATKSLSSNTSTWVSGALGAAVTVGHVAAGTLIALFCTFFFLHDGRTIWGWVVGLLPYGARDRVHQAGRRGLVSLSAYTRTQILVAFVDAVGIGLGALILGVPLALPLGILVFVGSFVPIVGAVVTGAVAVLVALVAKSWVIALIMLGVVLLVQQIEGHVLQPFLMGHAVSLHPVAVLLSVAAASFVGGIVGALFAVPLVAVLNTVTLYLHGHDKFPELGTDDHLTIRGEVRPPTNPAGSRRWWPTPSATSPRTAGSARDRARSRPCQARRGPRRGRAARRRRTPHPVLASRALSDAAGLPVLLKAENLQRAGSFKVRGAYVRMARLSEDEKARGVVAASAGNHAQGVALAARLLGLRAVVYMPVDAALPKVAATRDYGAEVRLVGASVDEALVAARAESERTGAVLIHPFDHTDVVAGQGTLALELLEQVPDVRTVLVPAGGGGLVAGIATVLAELAPQVRVVAVQTQRVPAFAESLRAGRPVAVPVRPTMADGIAVGRPGDVPFEVLQRLGVEVREVSEEDLSHALLLVAERSKLVVEPAGAAGVAALLAAGSAGESRWRDPSSRSSRAGTSTRSCCCA</sequence>
<feature type="region of interest" description="Disordered" evidence="9">
    <location>
        <begin position="707"/>
        <end position="726"/>
    </location>
</feature>
<dbReference type="EMBL" id="BSUK01000001">
    <property type="protein sequence ID" value="GMA24974.1"/>
    <property type="molecule type" value="Genomic_DNA"/>
</dbReference>
<proteinExistence type="inferred from homology"/>
<evidence type="ECO:0000256" key="8">
    <source>
        <dbReference type="ARBA" id="ARBA00023239"/>
    </source>
</evidence>
<evidence type="ECO:0000256" key="4">
    <source>
        <dbReference type="ARBA" id="ARBA00022692"/>
    </source>
</evidence>
<feature type="transmembrane region" description="Helical" evidence="10">
    <location>
        <begin position="55"/>
        <end position="73"/>
    </location>
</feature>
<dbReference type="InterPro" id="IPR036052">
    <property type="entry name" value="TrpB-like_PALP_sf"/>
</dbReference>
<dbReference type="Proteomes" id="UP001157091">
    <property type="component" value="Unassembled WGS sequence"/>
</dbReference>
<evidence type="ECO:0000313" key="12">
    <source>
        <dbReference type="EMBL" id="GMA24974.1"/>
    </source>
</evidence>
<comment type="subcellular location">
    <subcellularLocation>
        <location evidence="2">Membrane</location>
        <topology evidence="2">Multi-pass membrane protein</topology>
    </subcellularLocation>
</comment>
<feature type="transmembrane region" description="Helical" evidence="10">
    <location>
        <begin position="259"/>
        <end position="282"/>
    </location>
</feature>
<feature type="transmembrane region" description="Helical" evidence="10">
    <location>
        <begin position="85"/>
        <end position="107"/>
    </location>
</feature>
<evidence type="ECO:0000256" key="7">
    <source>
        <dbReference type="ARBA" id="ARBA00023136"/>
    </source>
</evidence>
<dbReference type="Pfam" id="PF00291">
    <property type="entry name" value="PALP"/>
    <property type="match status" value="1"/>
</dbReference>
<evidence type="ECO:0000259" key="11">
    <source>
        <dbReference type="Pfam" id="PF00291"/>
    </source>
</evidence>
<feature type="transmembrane region" description="Helical" evidence="10">
    <location>
        <begin position="162"/>
        <end position="191"/>
    </location>
</feature>
<feature type="compositionally biased region" description="Pro residues" evidence="9">
    <location>
        <begin position="1"/>
        <end position="11"/>
    </location>
</feature>
<keyword evidence="5" id="KW-0663">Pyridoxal phosphate</keyword>
<dbReference type="InterPro" id="IPR001926">
    <property type="entry name" value="TrpB-like_PALP"/>
</dbReference>
<feature type="compositionally biased region" description="Low complexity" evidence="9">
    <location>
        <begin position="715"/>
        <end position="726"/>
    </location>
</feature>
<gene>
    <name evidence="12" type="ORF">GCM10025864_27330</name>
</gene>
<dbReference type="Pfam" id="PF01594">
    <property type="entry name" value="AI-2E_transport"/>
    <property type="match status" value="1"/>
</dbReference>
<dbReference type="InterPro" id="IPR002549">
    <property type="entry name" value="AI-2E-like"/>
</dbReference>